<evidence type="ECO:0008006" key="5">
    <source>
        <dbReference type="Google" id="ProtNLM"/>
    </source>
</evidence>
<accession>A0A175YHZ7</accession>
<gene>
    <name evidence="2" type="ORF">DCAR_030875</name>
    <name evidence="3" type="ORF">DCAR_0729200</name>
</gene>
<dbReference type="OrthoDB" id="548115at2759"/>
<dbReference type="EMBL" id="CP093349">
    <property type="protein sequence ID" value="WOH09742.1"/>
    <property type="molecule type" value="Genomic_DNA"/>
</dbReference>
<sequence>MAVRFKRVAEAFDRASRARANCDESSGSERHLSPAPESDLSDLVNSFIDGEEGDSGMKEDKLDVTSDENDVGDYWENCVNSLRDYLEAKCSDGDVKMRIRMEVELACSGLGVDRSSPEFKRGLMTSLRQRGFDAGLCKSKWGKTSQLPPGNYEYIDVNVAGHRYIVEVALASEFEVARSADGFAALLKTLPPIFVGEPESLKQIVRLMCRAIKKSMNIHEMPLPPWRRYAYMQAKWFSSDYKRTINEISSRKGLDLHEKPEKKRAVGFTPLPVINRFYFCREACVSKVGSRVGNLAMVMNGKELLQ</sequence>
<reference evidence="2" key="1">
    <citation type="journal article" date="2016" name="Nat. Genet.">
        <title>A high-quality carrot genome assembly provides new insights into carotenoid accumulation and asterid genome evolution.</title>
        <authorList>
            <person name="Iorizzo M."/>
            <person name="Ellison S."/>
            <person name="Senalik D."/>
            <person name="Zeng P."/>
            <person name="Satapoomin P."/>
            <person name="Huang J."/>
            <person name="Bowman M."/>
            <person name="Iovene M."/>
            <person name="Sanseverino W."/>
            <person name="Cavagnaro P."/>
            <person name="Yildiz M."/>
            <person name="Macko-Podgorni A."/>
            <person name="Moranska E."/>
            <person name="Grzebelus E."/>
            <person name="Grzebelus D."/>
            <person name="Ashrafi H."/>
            <person name="Zheng Z."/>
            <person name="Cheng S."/>
            <person name="Spooner D."/>
            <person name="Van Deynze A."/>
            <person name="Simon P."/>
        </authorList>
    </citation>
    <scope>NUCLEOTIDE SEQUENCE [LARGE SCALE GENOMIC DNA]</scope>
    <source>
        <tissue evidence="2">Leaf</tissue>
    </source>
</reference>
<organism evidence="2">
    <name type="scientific">Daucus carota subsp. sativus</name>
    <name type="common">Carrot</name>
    <dbReference type="NCBI Taxonomy" id="79200"/>
    <lineage>
        <taxon>Eukaryota</taxon>
        <taxon>Viridiplantae</taxon>
        <taxon>Streptophyta</taxon>
        <taxon>Embryophyta</taxon>
        <taxon>Tracheophyta</taxon>
        <taxon>Spermatophyta</taxon>
        <taxon>Magnoliopsida</taxon>
        <taxon>eudicotyledons</taxon>
        <taxon>Gunneridae</taxon>
        <taxon>Pentapetalae</taxon>
        <taxon>asterids</taxon>
        <taxon>campanulids</taxon>
        <taxon>Apiales</taxon>
        <taxon>Apiaceae</taxon>
        <taxon>Apioideae</taxon>
        <taxon>Scandiceae</taxon>
        <taxon>Daucinae</taxon>
        <taxon>Daucus</taxon>
        <taxon>Daucus sect. Daucus</taxon>
    </lineage>
</organism>
<keyword evidence="4" id="KW-1185">Reference proteome</keyword>
<dbReference type="OMA" id="RWERFGN"/>
<dbReference type="Proteomes" id="UP000077755">
    <property type="component" value="Chromosome 7"/>
</dbReference>
<evidence type="ECO:0000256" key="1">
    <source>
        <dbReference type="SAM" id="MobiDB-lite"/>
    </source>
</evidence>
<reference evidence="3" key="2">
    <citation type="submission" date="2022-03" db="EMBL/GenBank/DDBJ databases">
        <title>Draft title - Genomic analysis of global carrot germplasm unveils the trajectory of domestication and the origin of high carotenoid orange carrot.</title>
        <authorList>
            <person name="Iorizzo M."/>
            <person name="Ellison S."/>
            <person name="Senalik D."/>
            <person name="Macko-Podgorni A."/>
            <person name="Grzebelus D."/>
            <person name="Bostan H."/>
            <person name="Rolling W."/>
            <person name="Curaba J."/>
            <person name="Simon P."/>
        </authorList>
    </citation>
    <scope>NUCLEOTIDE SEQUENCE</scope>
    <source>
        <tissue evidence="3">Leaf</tissue>
    </source>
</reference>
<dbReference type="PANTHER" id="PTHR31579">
    <property type="entry name" value="OS03G0796600 PROTEIN"/>
    <property type="match status" value="1"/>
</dbReference>
<dbReference type="Pfam" id="PF04720">
    <property type="entry name" value="PDDEXK_6"/>
    <property type="match status" value="1"/>
</dbReference>
<protein>
    <recommendedName>
        <fullName evidence="5">DUF506 family protein</fullName>
    </recommendedName>
</protein>
<evidence type="ECO:0000313" key="4">
    <source>
        <dbReference type="Proteomes" id="UP000077755"/>
    </source>
</evidence>
<evidence type="ECO:0000313" key="2">
    <source>
        <dbReference type="EMBL" id="KZM83306.1"/>
    </source>
</evidence>
<evidence type="ECO:0000313" key="3">
    <source>
        <dbReference type="EMBL" id="WOH09742.1"/>
    </source>
</evidence>
<dbReference type="Gramene" id="KZM83306">
    <property type="protein sequence ID" value="KZM83306"/>
    <property type="gene ID" value="DCAR_030875"/>
</dbReference>
<name>A0A175YHZ7_DAUCS</name>
<proteinExistence type="predicted"/>
<feature type="compositionally biased region" description="Basic and acidic residues" evidence="1">
    <location>
        <begin position="19"/>
        <end position="32"/>
    </location>
</feature>
<dbReference type="EMBL" id="LNRQ01000009">
    <property type="protein sequence ID" value="KZM83306.1"/>
    <property type="molecule type" value="Genomic_DNA"/>
</dbReference>
<dbReference type="InterPro" id="IPR006502">
    <property type="entry name" value="PDDEXK-like"/>
</dbReference>
<feature type="region of interest" description="Disordered" evidence="1">
    <location>
        <begin position="19"/>
        <end position="42"/>
    </location>
</feature>
<dbReference type="AlphaFoldDB" id="A0A175YHZ7"/>
<dbReference type="NCBIfam" id="TIGR01615">
    <property type="entry name" value="A_thal_3542"/>
    <property type="match status" value="1"/>
</dbReference>
<dbReference type="KEGG" id="dcr:108202386"/>
<dbReference type="PANTHER" id="PTHR31579:SF42">
    <property type="entry name" value="DUF506 FAMILY PROTEIN (DUF506)"/>
    <property type="match status" value="1"/>
</dbReference>